<sequence>MEPWSFDPPPPPPPPLPLPLAVEPPVHIAHAANPTPPLAPNNIHSHPPYAEMITAAITALKEKNGSSRQAIAKYIEKAYTNLPSTHSALLTHHLKRLKNNGHLVMVKYSYMLPRSVPISSSPPPPPPTTTTTTTTVTANGNDSSPGPRRGPGRPPKPKFLAQSNPGVVGPEPLLVSSGVVDGPKKGPGRPPRLNSGVEEFGGPVVGKRGRGRPPRPKSISVLMGQNGLKKGRGRPPRARPIGPAGLPRLKKAVSGMKASGRPRGRPPKNTVGGAAGGGGSLVAAVSGGVLAGKRRGRPPKAGGAVKKPRKLSGKPLGRPKKNGSMTAIQQSVAYEDLKNKIAHFQSRVKQAISMVKPHLNNETAVSAIVALQELEELATMDMNAPLNVQVQVQLQEPLHQY</sequence>
<dbReference type="EMBL" id="CM045759">
    <property type="protein sequence ID" value="KAI8018489.1"/>
    <property type="molecule type" value="Genomic_DNA"/>
</dbReference>
<accession>A0ACC0I106</accession>
<evidence type="ECO:0000313" key="1">
    <source>
        <dbReference type="EMBL" id="KAI8018489.1"/>
    </source>
</evidence>
<comment type="caution">
    <text evidence="1">The sequence shown here is derived from an EMBL/GenBank/DDBJ whole genome shotgun (WGS) entry which is preliminary data.</text>
</comment>
<gene>
    <name evidence="1" type="ORF">LOK49_LG04G01676</name>
</gene>
<protein>
    <submittedName>
        <fullName evidence="1">HMG-Y-related protein A</fullName>
    </submittedName>
</protein>
<keyword evidence="2" id="KW-1185">Reference proteome</keyword>
<evidence type="ECO:0000313" key="2">
    <source>
        <dbReference type="Proteomes" id="UP001060215"/>
    </source>
</evidence>
<proteinExistence type="predicted"/>
<dbReference type="Proteomes" id="UP001060215">
    <property type="component" value="Chromosome 2"/>
</dbReference>
<name>A0ACC0I106_9ERIC</name>
<organism evidence="1 2">
    <name type="scientific">Camellia lanceoleosa</name>
    <dbReference type="NCBI Taxonomy" id="1840588"/>
    <lineage>
        <taxon>Eukaryota</taxon>
        <taxon>Viridiplantae</taxon>
        <taxon>Streptophyta</taxon>
        <taxon>Embryophyta</taxon>
        <taxon>Tracheophyta</taxon>
        <taxon>Spermatophyta</taxon>
        <taxon>Magnoliopsida</taxon>
        <taxon>eudicotyledons</taxon>
        <taxon>Gunneridae</taxon>
        <taxon>Pentapetalae</taxon>
        <taxon>asterids</taxon>
        <taxon>Ericales</taxon>
        <taxon>Theaceae</taxon>
        <taxon>Camellia</taxon>
    </lineage>
</organism>
<reference evidence="1 2" key="1">
    <citation type="journal article" date="2022" name="Plant J.">
        <title>Chromosome-level genome of Camellia lanceoleosa provides a valuable resource for understanding genome evolution and self-incompatibility.</title>
        <authorList>
            <person name="Gong W."/>
            <person name="Xiao S."/>
            <person name="Wang L."/>
            <person name="Liao Z."/>
            <person name="Chang Y."/>
            <person name="Mo W."/>
            <person name="Hu G."/>
            <person name="Li W."/>
            <person name="Zhao G."/>
            <person name="Zhu H."/>
            <person name="Hu X."/>
            <person name="Ji K."/>
            <person name="Xiang X."/>
            <person name="Song Q."/>
            <person name="Yuan D."/>
            <person name="Jin S."/>
            <person name="Zhang L."/>
        </authorList>
    </citation>
    <scope>NUCLEOTIDE SEQUENCE [LARGE SCALE GENOMIC DNA]</scope>
    <source>
        <strain evidence="1">SQ_2022a</strain>
    </source>
</reference>